<evidence type="ECO:0000256" key="2">
    <source>
        <dbReference type="SAM" id="Phobius"/>
    </source>
</evidence>
<feature type="transmembrane region" description="Helical" evidence="2">
    <location>
        <begin position="155"/>
        <end position="171"/>
    </location>
</feature>
<dbReference type="Proteomes" id="UP000797356">
    <property type="component" value="Chromosome 5"/>
</dbReference>
<dbReference type="EMBL" id="CM017876">
    <property type="protein sequence ID" value="KAG1342291.1"/>
    <property type="molecule type" value="Genomic_DNA"/>
</dbReference>
<dbReference type="InterPro" id="IPR025564">
    <property type="entry name" value="CAAD_dom"/>
</dbReference>
<gene>
    <name evidence="4" type="ORF">COCNU_05G005200</name>
</gene>
<dbReference type="GO" id="GO:0009535">
    <property type="term" value="C:chloroplast thylakoid membrane"/>
    <property type="evidence" value="ECO:0007669"/>
    <property type="project" value="TreeGrafter"/>
</dbReference>
<organism evidence="4 5">
    <name type="scientific">Cocos nucifera</name>
    <name type="common">Coconut palm</name>
    <dbReference type="NCBI Taxonomy" id="13894"/>
    <lineage>
        <taxon>Eukaryota</taxon>
        <taxon>Viridiplantae</taxon>
        <taxon>Streptophyta</taxon>
        <taxon>Embryophyta</taxon>
        <taxon>Tracheophyta</taxon>
        <taxon>Spermatophyta</taxon>
        <taxon>Magnoliopsida</taxon>
        <taxon>Liliopsida</taxon>
        <taxon>Arecaceae</taxon>
        <taxon>Arecoideae</taxon>
        <taxon>Cocoseae</taxon>
        <taxon>Attaleinae</taxon>
        <taxon>Cocos</taxon>
    </lineage>
</organism>
<dbReference type="PANTHER" id="PTHR33222">
    <property type="match status" value="1"/>
</dbReference>
<dbReference type="InterPro" id="IPR033344">
    <property type="entry name" value="CURT1"/>
</dbReference>
<dbReference type="PANTHER" id="PTHR33222:SF2">
    <property type="entry name" value="PROTEIN CURVATURE THYLAKOID 1D, CHLOROPLASTIC"/>
    <property type="match status" value="1"/>
</dbReference>
<evidence type="ECO:0000256" key="1">
    <source>
        <dbReference type="ARBA" id="ARBA00004141"/>
    </source>
</evidence>
<dbReference type="AlphaFoldDB" id="A0A8K0I9B5"/>
<evidence type="ECO:0000313" key="4">
    <source>
        <dbReference type="EMBL" id="KAG1342291.1"/>
    </source>
</evidence>
<reference evidence="4" key="2">
    <citation type="submission" date="2019-07" db="EMBL/GenBank/DDBJ databases">
        <authorList>
            <person name="Yang Y."/>
            <person name="Bocs S."/>
            <person name="Baudouin L."/>
        </authorList>
    </citation>
    <scope>NUCLEOTIDE SEQUENCE</scope>
    <source>
        <tissue evidence="4">Spear leaf of Hainan Tall coconut</tissue>
    </source>
</reference>
<feature type="transmembrane region" description="Helical" evidence="2">
    <location>
        <begin position="122"/>
        <end position="143"/>
    </location>
</feature>
<evidence type="ECO:0000259" key="3">
    <source>
        <dbReference type="Pfam" id="PF14159"/>
    </source>
</evidence>
<name>A0A8K0I9B5_COCNU</name>
<evidence type="ECO:0000313" key="5">
    <source>
        <dbReference type="Proteomes" id="UP000797356"/>
    </source>
</evidence>
<comment type="subcellular location">
    <subcellularLocation>
        <location evidence="1">Membrane</location>
        <topology evidence="1">Multi-pass membrane protein</topology>
    </subcellularLocation>
</comment>
<keyword evidence="2" id="KW-1133">Transmembrane helix</keyword>
<dbReference type="Pfam" id="PF14159">
    <property type="entry name" value="CAAD"/>
    <property type="match status" value="1"/>
</dbReference>
<keyword evidence="5" id="KW-1185">Reference proteome</keyword>
<proteinExistence type="predicted"/>
<accession>A0A8K0I9B5</accession>
<keyword evidence="2" id="KW-0812">Transmembrane</keyword>
<protein>
    <submittedName>
        <fullName evidence="4">Protein CURVATURE THYLAKOID 1D, chloroplastic</fullName>
    </submittedName>
</protein>
<keyword evidence="2" id="KW-0472">Membrane</keyword>
<dbReference type="OrthoDB" id="2014299at2759"/>
<feature type="domain" description="Cyanobacterial aminoacyl-tRNA synthetase CAAD" evidence="3">
    <location>
        <begin position="116"/>
        <end position="191"/>
    </location>
</feature>
<reference evidence="4" key="1">
    <citation type="journal article" date="2017" name="Gigascience">
        <title>The genome draft of coconut (Cocos nucifera).</title>
        <authorList>
            <person name="Xiao Y."/>
            <person name="Xu P."/>
            <person name="Fan H."/>
            <person name="Baudouin L."/>
            <person name="Xia W."/>
            <person name="Bocs S."/>
            <person name="Xu J."/>
            <person name="Li Q."/>
            <person name="Guo A."/>
            <person name="Zhou L."/>
            <person name="Li J."/>
            <person name="Wu Y."/>
            <person name="Ma Z."/>
            <person name="Armero A."/>
            <person name="Issali A.E."/>
            <person name="Liu N."/>
            <person name="Peng M."/>
            <person name="Yang Y."/>
        </authorList>
    </citation>
    <scope>NUCLEOTIDE SEQUENCE</scope>
    <source>
        <tissue evidence="4">Spear leaf of Hainan Tall coconut</tissue>
    </source>
</reference>
<sequence>MELCCPLRALPTLPNRLPFAPNFSLLLLPARPTSALSSTRSIGLRSTRGWRATALEETSTSVFSKEFGAESDEEAPKKVEAASFEAGFAEEEAPSSGGEQNEATDFLSKLNLKFDSEDTYTIFVYGTGAVVALWISFAIVSALDSLPLFPKVMEIVGLAFMIWFSSRYLIFKKNRDELFAKIDDLKEQVLGPSDD</sequence>
<comment type="caution">
    <text evidence="4">The sequence shown here is derived from an EMBL/GenBank/DDBJ whole genome shotgun (WGS) entry which is preliminary data.</text>
</comment>